<dbReference type="GO" id="GO:0051301">
    <property type="term" value="P:cell division"/>
    <property type="evidence" value="ECO:0007669"/>
    <property type="project" value="UniProtKB-KW"/>
</dbReference>
<evidence type="ECO:0000313" key="9">
    <source>
        <dbReference type="EMBL" id="MPM10958.1"/>
    </source>
</evidence>
<feature type="domain" description="Mur ligase central" evidence="8">
    <location>
        <begin position="27"/>
        <end position="207"/>
    </location>
</feature>
<dbReference type="SUPFAM" id="SSF53623">
    <property type="entry name" value="MurD-like peptide ligases, catalytic domain"/>
    <property type="match status" value="1"/>
</dbReference>
<dbReference type="GO" id="GO:0047480">
    <property type="term" value="F:UDP-N-acetylmuramoyl-tripeptide-D-alanyl-D-alanine ligase activity"/>
    <property type="evidence" value="ECO:0007669"/>
    <property type="project" value="InterPro"/>
</dbReference>
<keyword evidence="3" id="KW-0547">Nucleotide-binding</keyword>
<accession>A0A644X576</accession>
<evidence type="ECO:0000256" key="5">
    <source>
        <dbReference type="ARBA" id="ARBA00023306"/>
    </source>
</evidence>
<evidence type="ECO:0000256" key="6">
    <source>
        <dbReference type="ARBA" id="ARBA00031461"/>
    </source>
</evidence>
<evidence type="ECO:0000256" key="4">
    <source>
        <dbReference type="ARBA" id="ARBA00022840"/>
    </source>
</evidence>
<reference evidence="9" key="1">
    <citation type="submission" date="2019-08" db="EMBL/GenBank/DDBJ databases">
        <authorList>
            <person name="Kucharzyk K."/>
            <person name="Murdoch R.W."/>
            <person name="Higgins S."/>
            <person name="Loffler F."/>
        </authorList>
    </citation>
    <scope>NUCLEOTIDE SEQUENCE</scope>
</reference>
<evidence type="ECO:0000259" key="8">
    <source>
        <dbReference type="Pfam" id="PF08245"/>
    </source>
</evidence>
<keyword evidence="2" id="KW-0132">Cell division</keyword>
<dbReference type="Gene3D" id="3.40.1190.10">
    <property type="entry name" value="Mur-like, catalytic domain"/>
    <property type="match status" value="1"/>
</dbReference>
<comment type="caution">
    <text evidence="9">The sequence shown here is derived from an EMBL/GenBank/DDBJ whole genome shotgun (WGS) entry which is preliminary data.</text>
</comment>
<keyword evidence="1 9" id="KW-0436">Ligase</keyword>
<keyword evidence="4" id="KW-0067">ATP-binding</keyword>
<dbReference type="EMBL" id="VSSQ01001764">
    <property type="protein sequence ID" value="MPM10958.1"/>
    <property type="molecule type" value="Genomic_DNA"/>
</dbReference>
<dbReference type="InterPro" id="IPR036565">
    <property type="entry name" value="Mur-like_cat_sf"/>
</dbReference>
<dbReference type="NCBIfam" id="TIGR01143">
    <property type="entry name" value="murF"/>
    <property type="match status" value="1"/>
</dbReference>
<keyword evidence="5" id="KW-0131">Cell cycle</keyword>
<organism evidence="9">
    <name type="scientific">bioreactor metagenome</name>
    <dbReference type="NCBI Taxonomy" id="1076179"/>
    <lineage>
        <taxon>unclassified sequences</taxon>
        <taxon>metagenomes</taxon>
        <taxon>ecological metagenomes</taxon>
    </lineage>
</organism>
<dbReference type="Pfam" id="PF02875">
    <property type="entry name" value="Mur_ligase_C"/>
    <property type="match status" value="1"/>
</dbReference>
<dbReference type="GO" id="GO:0005524">
    <property type="term" value="F:ATP binding"/>
    <property type="evidence" value="ECO:0007669"/>
    <property type="project" value="UniProtKB-KW"/>
</dbReference>
<evidence type="ECO:0000256" key="1">
    <source>
        <dbReference type="ARBA" id="ARBA00022598"/>
    </source>
</evidence>
<feature type="domain" description="Mur ligase C-terminal" evidence="7">
    <location>
        <begin position="230"/>
        <end position="352"/>
    </location>
</feature>
<dbReference type="InterPro" id="IPR004101">
    <property type="entry name" value="Mur_ligase_C"/>
</dbReference>
<evidence type="ECO:0000256" key="3">
    <source>
        <dbReference type="ARBA" id="ARBA00022741"/>
    </source>
</evidence>
<dbReference type="InterPro" id="IPR051046">
    <property type="entry name" value="MurCDEF_CellWall_CoF430Synth"/>
</dbReference>
<dbReference type="InterPro" id="IPR036615">
    <property type="entry name" value="Mur_ligase_C_dom_sf"/>
</dbReference>
<evidence type="ECO:0000256" key="2">
    <source>
        <dbReference type="ARBA" id="ARBA00022618"/>
    </source>
</evidence>
<dbReference type="Pfam" id="PF08245">
    <property type="entry name" value="Mur_ligase_M"/>
    <property type="match status" value="1"/>
</dbReference>
<evidence type="ECO:0000259" key="7">
    <source>
        <dbReference type="Pfam" id="PF02875"/>
    </source>
</evidence>
<sequence>MSDTLRALHAIASWYRDLFPIPVVGLTGSVGKTSTKEMIASVLSARYNVMKTLGNKNNETGVPLTLFTLDESHEVAVVEMGTNHFGEIGRLAAMAKPQICVFTNIGVAHIENFGSREGILKGKTEMLAHMQAGGTVIVNGDDDMLATIPGAFRFGFSEACDLRAVDVLDQGLDGVSFTACYKGNEARAHVPSPGLHSVSNALAAIAVGLTLHMGLEELAEGVGAFAAPPGRMNIKQTPRFRILDDTYNANTVSMMAAVDVLEKVQGRKVCILGDMLELGRESAEHHEVLGMYAAMHGIDLIICVGPESESMFLGAIDIAPRRARYFETQKNLLSILPDLVRDGDTILVKASRGMHLEETVQFLMNL</sequence>
<dbReference type="InterPro" id="IPR013221">
    <property type="entry name" value="Mur_ligase_cen"/>
</dbReference>
<dbReference type="PANTHER" id="PTHR43024:SF1">
    <property type="entry name" value="UDP-N-ACETYLMURAMOYL-TRIPEPTIDE--D-ALANYL-D-ALANINE LIGASE"/>
    <property type="match status" value="1"/>
</dbReference>
<proteinExistence type="predicted"/>
<protein>
    <recommendedName>
        <fullName evidence="6">UDP-MurNAc-pentapeptide synthetase</fullName>
    </recommendedName>
</protein>
<dbReference type="AlphaFoldDB" id="A0A644X576"/>
<name>A0A644X576_9ZZZZ</name>
<dbReference type="GO" id="GO:0071555">
    <property type="term" value="P:cell wall organization"/>
    <property type="evidence" value="ECO:0007669"/>
    <property type="project" value="InterPro"/>
</dbReference>
<dbReference type="SUPFAM" id="SSF53244">
    <property type="entry name" value="MurD-like peptide ligases, peptide-binding domain"/>
    <property type="match status" value="1"/>
</dbReference>
<gene>
    <name evidence="9" type="primary">murF_21</name>
    <name evidence="9" type="ORF">SDC9_57296</name>
</gene>
<dbReference type="InterPro" id="IPR005863">
    <property type="entry name" value="UDP-N-AcMur_synth"/>
</dbReference>
<dbReference type="PANTHER" id="PTHR43024">
    <property type="entry name" value="UDP-N-ACETYLMURAMOYL-TRIPEPTIDE--D-ALANYL-D-ALANINE LIGASE"/>
    <property type="match status" value="1"/>
</dbReference>
<dbReference type="Gene3D" id="3.90.190.20">
    <property type="entry name" value="Mur ligase, C-terminal domain"/>
    <property type="match status" value="1"/>
</dbReference>